<evidence type="ECO:0000313" key="2">
    <source>
        <dbReference type="Proteomes" id="UP001213972"/>
    </source>
</evidence>
<sequence length="106" mass="11156">MTTFLVLYRSATSAAERMATTDPDAGAASIEAWMRWATAAGEALVDLGAPTQSLTGADGRSQSHISGYSLMQAEDLPTLERLLAEHPHRADGGTIEVLEVLAVPGM</sequence>
<dbReference type="Gene3D" id="3.30.70.1060">
    <property type="entry name" value="Dimeric alpha+beta barrel"/>
    <property type="match status" value="1"/>
</dbReference>
<evidence type="ECO:0000313" key="1">
    <source>
        <dbReference type="EMBL" id="WEK13144.1"/>
    </source>
</evidence>
<dbReference type="Proteomes" id="UP001213972">
    <property type="component" value="Chromosome"/>
</dbReference>
<organism evidence="1 2">
    <name type="scientific">Candidatus Microbacterium phytovorans</name>
    <dbReference type="NCBI Taxonomy" id="3121374"/>
    <lineage>
        <taxon>Bacteria</taxon>
        <taxon>Bacillati</taxon>
        <taxon>Actinomycetota</taxon>
        <taxon>Actinomycetes</taxon>
        <taxon>Micrococcales</taxon>
        <taxon>Microbacteriaceae</taxon>
        <taxon>Microbacterium</taxon>
    </lineage>
</organism>
<protein>
    <recommendedName>
        <fullName evidence="3">YCII-related domain-containing protein</fullName>
    </recommendedName>
</protein>
<dbReference type="EMBL" id="CP119321">
    <property type="protein sequence ID" value="WEK13144.1"/>
    <property type="molecule type" value="Genomic_DNA"/>
</dbReference>
<dbReference type="AlphaFoldDB" id="A0AAJ6B3K7"/>
<proteinExistence type="predicted"/>
<accession>A0AAJ6B3K7</accession>
<gene>
    <name evidence="1" type="ORF">P0Y48_11835</name>
</gene>
<reference evidence="1" key="1">
    <citation type="submission" date="2023-03" db="EMBL/GenBank/DDBJ databases">
        <title>Andean soil-derived lignocellulolytic bacterial consortium as a source of novel taxa and putative plastic-active enzymes.</title>
        <authorList>
            <person name="Diaz-Garcia L."/>
            <person name="Chuvochina M."/>
            <person name="Feuerriegel G."/>
            <person name="Bunk B."/>
            <person name="Sproer C."/>
            <person name="Streit W.R."/>
            <person name="Rodriguez L.M."/>
            <person name="Overmann J."/>
            <person name="Jimenez D.J."/>
        </authorList>
    </citation>
    <scope>NUCLEOTIDE SEQUENCE</scope>
    <source>
        <strain evidence="1">MAG 4610</strain>
    </source>
</reference>
<name>A0AAJ6B3K7_9MICO</name>
<evidence type="ECO:0008006" key="3">
    <source>
        <dbReference type="Google" id="ProtNLM"/>
    </source>
</evidence>